<sequence length="120" mass="13575">MGVTLSKSNKLSVADIPSDLISSSEHSLFVIMIYPDGIEHGPDPVWQGSIEPTIHQELPPNTTLYGWVSPKAFDQNKVERFICSVRSKEMEAKVRYRLMGPKHLTQDHIHDDNDKTDDES</sequence>
<dbReference type="Proteomes" id="UP001329825">
    <property type="component" value="Chromosome 5"/>
</dbReference>
<dbReference type="RefSeq" id="XP_062791701.1">
    <property type="nucleotide sequence ID" value="XM_062935650.1"/>
</dbReference>
<evidence type="ECO:0000313" key="2">
    <source>
        <dbReference type="Proteomes" id="UP001329825"/>
    </source>
</evidence>
<name>A0ABZ1CZB5_9TREE</name>
<evidence type="ECO:0000313" key="1">
    <source>
        <dbReference type="EMBL" id="WRT66961.1"/>
    </source>
</evidence>
<organism evidence="1 2">
    <name type="scientific">Kwoniella shivajii</name>
    <dbReference type="NCBI Taxonomy" id="564305"/>
    <lineage>
        <taxon>Eukaryota</taxon>
        <taxon>Fungi</taxon>
        <taxon>Dikarya</taxon>
        <taxon>Basidiomycota</taxon>
        <taxon>Agaricomycotina</taxon>
        <taxon>Tremellomycetes</taxon>
        <taxon>Tremellales</taxon>
        <taxon>Cryptococcaceae</taxon>
        <taxon>Kwoniella</taxon>
    </lineage>
</organism>
<dbReference type="EMBL" id="CP141885">
    <property type="protein sequence ID" value="WRT66961.1"/>
    <property type="molecule type" value="Genomic_DNA"/>
</dbReference>
<reference evidence="1 2" key="1">
    <citation type="submission" date="2024-01" db="EMBL/GenBank/DDBJ databases">
        <title>Comparative genomics of Cryptococcus and Kwoniella reveals pathogenesis evolution and contrasting modes of karyotype evolution via chromosome fusion or intercentromeric recombination.</title>
        <authorList>
            <person name="Coelho M.A."/>
            <person name="David-Palma M."/>
            <person name="Shea T."/>
            <person name="Bowers K."/>
            <person name="McGinley-Smith S."/>
            <person name="Mohammad A.W."/>
            <person name="Gnirke A."/>
            <person name="Yurkov A.M."/>
            <person name="Nowrousian M."/>
            <person name="Sun S."/>
            <person name="Cuomo C.A."/>
            <person name="Heitman J."/>
        </authorList>
    </citation>
    <scope>NUCLEOTIDE SEQUENCE [LARGE SCALE GENOMIC DNA]</scope>
    <source>
        <strain evidence="1">CBS 11374</strain>
    </source>
</reference>
<proteinExistence type="predicted"/>
<gene>
    <name evidence="1" type="ORF">IL334_003926</name>
</gene>
<keyword evidence="2" id="KW-1185">Reference proteome</keyword>
<accession>A0ABZ1CZB5</accession>
<dbReference type="GeneID" id="87956057"/>
<protein>
    <submittedName>
        <fullName evidence="1">Uncharacterized protein</fullName>
    </submittedName>
</protein>